<dbReference type="EMBL" id="RBNJ01007675">
    <property type="protein sequence ID" value="RUS27845.1"/>
    <property type="molecule type" value="Genomic_DNA"/>
</dbReference>
<dbReference type="AlphaFoldDB" id="A0A433QDG0"/>
<protein>
    <submittedName>
        <fullName evidence="2">Uncharacterized protein</fullName>
    </submittedName>
</protein>
<evidence type="ECO:0000313" key="2">
    <source>
        <dbReference type="EMBL" id="RUS27845.1"/>
    </source>
</evidence>
<evidence type="ECO:0000313" key="3">
    <source>
        <dbReference type="Proteomes" id="UP000274822"/>
    </source>
</evidence>
<dbReference type="Proteomes" id="UP000274822">
    <property type="component" value="Unassembled WGS sequence"/>
</dbReference>
<sequence length="733" mass="81418">MVSLSAVSAMDKKVGQVADKLEQLTHRAVTVTIENHHDLWALRGLQYYNENGECVGISLLFEKPRLNNHTLQTVDAPKPQVAPTEVAAAAFTSTLMKTMESETGTKGMISYEIDAPTHINDPSLFLLLAWDVSLVSGNFFAIDVISMPHTFLKNRASAEKKAVCDYLLRDRKTQAGEDTPLLNIEPPNVRFTKRYVAPEVGTPIKDPSFTVAATMNTMSVGKMSVFLYPSHRHEDDVPYTIKTLDLMALTNVKYIMDRAHGGEVHHRDVVRNDSAGAGFMAALTDLAFGEKEKVPPFIDGFDVFERVNKLRNKLVEKTDCGVALGVVNHTAVRLHRLAILYELACFVSYILNISIQFPTSIKLLSQAWELVDAISHVDTGYSVHAPSHRIDPQKHKFGAASFATTLTHLQPLTGSASKGFIAYTLTSTKWHNLWPVTLLIAWDMIPSESTVPDGKRRVTSANRFAVHTVELRHPPQVLISTRRRRQVYRTLMKHYALPAQQLYSAHVGVAVTRSVSKNMLVKAKNCFSVYASMSNTPIATLKVDLCPLQPAKEAAVTPEVWAWLDDVEEDLVSDVAAGVVGESEEDERAIVRSWDMPEKKEDQRPKSTKHGRKPQRLPPTLTSETQNHENDHAIASLPQEGETATDKDQTEDDDNDAAGKVGPLPDVQYVALPGHRRGVGRRRGVGQRRGIGHGMGRAPWERCGDGCLHDEKEETTESEEREERWWEAGGPDG</sequence>
<name>A0A433QDG0_9FUNG</name>
<feature type="region of interest" description="Disordered" evidence="1">
    <location>
        <begin position="677"/>
        <end position="733"/>
    </location>
</feature>
<feature type="compositionally biased region" description="Basic residues" evidence="1">
    <location>
        <begin position="606"/>
        <end position="615"/>
    </location>
</feature>
<organism evidence="2 3">
    <name type="scientific">Jimgerdemannia flammicorona</name>
    <dbReference type="NCBI Taxonomy" id="994334"/>
    <lineage>
        <taxon>Eukaryota</taxon>
        <taxon>Fungi</taxon>
        <taxon>Fungi incertae sedis</taxon>
        <taxon>Mucoromycota</taxon>
        <taxon>Mucoromycotina</taxon>
        <taxon>Endogonomycetes</taxon>
        <taxon>Endogonales</taxon>
        <taxon>Endogonaceae</taxon>
        <taxon>Jimgerdemannia</taxon>
    </lineage>
</organism>
<keyword evidence="3" id="KW-1185">Reference proteome</keyword>
<proteinExistence type="predicted"/>
<feature type="region of interest" description="Disordered" evidence="1">
    <location>
        <begin position="578"/>
        <end position="665"/>
    </location>
</feature>
<comment type="caution">
    <text evidence="2">The sequence shown here is derived from an EMBL/GenBank/DDBJ whole genome shotgun (WGS) entry which is preliminary data.</text>
</comment>
<reference evidence="2 3" key="1">
    <citation type="journal article" date="2018" name="New Phytol.">
        <title>Phylogenomics of Endogonaceae and evolution of mycorrhizas within Mucoromycota.</title>
        <authorList>
            <person name="Chang Y."/>
            <person name="Desiro A."/>
            <person name="Na H."/>
            <person name="Sandor L."/>
            <person name="Lipzen A."/>
            <person name="Clum A."/>
            <person name="Barry K."/>
            <person name="Grigoriev I.V."/>
            <person name="Martin F.M."/>
            <person name="Stajich J.E."/>
            <person name="Smith M.E."/>
            <person name="Bonito G."/>
            <person name="Spatafora J.W."/>
        </authorList>
    </citation>
    <scope>NUCLEOTIDE SEQUENCE [LARGE SCALE GENOMIC DNA]</scope>
    <source>
        <strain evidence="2 3">AD002</strain>
    </source>
</reference>
<gene>
    <name evidence="2" type="ORF">BC938DRAFT_482654</name>
</gene>
<evidence type="ECO:0000256" key="1">
    <source>
        <dbReference type="SAM" id="MobiDB-lite"/>
    </source>
</evidence>
<feature type="compositionally biased region" description="Basic residues" evidence="1">
    <location>
        <begin position="677"/>
        <end position="686"/>
    </location>
</feature>
<accession>A0A433QDG0</accession>
<feature type="compositionally biased region" description="Basic and acidic residues" evidence="1">
    <location>
        <begin position="699"/>
        <end position="712"/>
    </location>
</feature>
<feature type="compositionally biased region" description="Basic and acidic residues" evidence="1">
    <location>
        <begin position="595"/>
        <end position="605"/>
    </location>
</feature>